<accession>A0A8E0VPW0</accession>
<dbReference type="GO" id="GO:0016301">
    <property type="term" value="F:kinase activity"/>
    <property type="evidence" value="ECO:0007669"/>
    <property type="project" value="InterPro"/>
</dbReference>
<dbReference type="EMBL" id="LUCM01000767">
    <property type="protein sequence ID" value="KAA0200064.1"/>
    <property type="molecule type" value="Genomic_DNA"/>
</dbReference>
<dbReference type="GO" id="GO:0005739">
    <property type="term" value="C:mitochondrion"/>
    <property type="evidence" value="ECO:0007669"/>
    <property type="project" value="TreeGrafter"/>
</dbReference>
<dbReference type="Pfam" id="PF07047">
    <property type="entry name" value="OPA3"/>
    <property type="match status" value="1"/>
</dbReference>
<dbReference type="Proteomes" id="UP000728185">
    <property type="component" value="Unassembled WGS sequence"/>
</dbReference>
<name>A0A8E0VPW0_9TREM</name>
<dbReference type="GO" id="GO:0005975">
    <property type="term" value="P:carbohydrate metabolic process"/>
    <property type="evidence" value="ECO:0007669"/>
    <property type="project" value="InterPro"/>
</dbReference>
<dbReference type="InterPro" id="IPR043129">
    <property type="entry name" value="ATPase_NBD"/>
</dbReference>
<feature type="coiled-coil region" evidence="3">
    <location>
        <begin position="105"/>
        <end position="139"/>
    </location>
</feature>
<gene>
    <name evidence="5" type="ORF">FBUS_05776</name>
</gene>
<dbReference type="InterPro" id="IPR010754">
    <property type="entry name" value="OPA3-like"/>
</dbReference>
<dbReference type="SUPFAM" id="SSF53067">
    <property type="entry name" value="Actin-like ATPase domain"/>
    <property type="match status" value="1"/>
</dbReference>
<dbReference type="AlphaFoldDB" id="A0A8E0VPW0"/>
<evidence type="ECO:0000256" key="2">
    <source>
        <dbReference type="ARBA" id="ARBA00023054"/>
    </source>
</evidence>
<proteinExistence type="inferred from homology"/>
<keyword evidence="6" id="KW-1185">Reference proteome</keyword>
<evidence type="ECO:0000259" key="4">
    <source>
        <dbReference type="Pfam" id="PF00370"/>
    </source>
</evidence>
<dbReference type="InterPro" id="IPR018484">
    <property type="entry name" value="FGGY_N"/>
</dbReference>
<evidence type="ECO:0000256" key="1">
    <source>
        <dbReference type="ARBA" id="ARBA00007584"/>
    </source>
</evidence>
<dbReference type="OrthoDB" id="2129069at2759"/>
<keyword evidence="2 3" id="KW-0175">Coiled coil</keyword>
<dbReference type="Pfam" id="PF00370">
    <property type="entry name" value="FGGY_N"/>
    <property type="match status" value="1"/>
</dbReference>
<comment type="caution">
    <text evidence="5">The sequence shown here is derived from an EMBL/GenBank/DDBJ whole genome shotgun (WGS) entry which is preliminary data.</text>
</comment>
<dbReference type="Gene3D" id="3.30.420.40">
    <property type="match status" value="1"/>
</dbReference>
<dbReference type="GO" id="GO:0019216">
    <property type="term" value="P:regulation of lipid metabolic process"/>
    <property type="evidence" value="ECO:0007669"/>
    <property type="project" value="TreeGrafter"/>
</dbReference>
<feature type="domain" description="Carbohydrate kinase FGGY N-terminal" evidence="4">
    <location>
        <begin position="130"/>
        <end position="231"/>
    </location>
</feature>
<sequence>MVGAFPVFKLGALAAKQISKPIANFLKRRAKSNVIFRRFICLPPAQLYHLWETRLKLSILGLSKPTEVAKLSEDAAAELGAEMLGEIIMFTFGAAILVLEYRRQSRKEAAKEEGLQKKIDELTNQINELFTMVEIENARVERIEGSDGSCELDPEGVWDCFCRVLDGAMRNAGVTPANIACLGISVQRNSLMLWDRRTGKPRSRIISWQDLRATELSKKWNKSFIVRSCKAGGHILYWISQSARFKALASYRFRTTLACIRLRHFFEDRPAVSKIIMAIVFYLLRSF</sequence>
<evidence type="ECO:0000256" key="3">
    <source>
        <dbReference type="SAM" id="Coils"/>
    </source>
</evidence>
<organism evidence="5 6">
    <name type="scientific">Fasciolopsis buskii</name>
    <dbReference type="NCBI Taxonomy" id="27845"/>
    <lineage>
        <taxon>Eukaryota</taxon>
        <taxon>Metazoa</taxon>
        <taxon>Spiralia</taxon>
        <taxon>Lophotrochozoa</taxon>
        <taxon>Platyhelminthes</taxon>
        <taxon>Trematoda</taxon>
        <taxon>Digenea</taxon>
        <taxon>Plagiorchiida</taxon>
        <taxon>Echinostomata</taxon>
        <taxon>Echinostomatoidea</taxon>
        <taxon>Fasciolidae</taxon>
        <taxon>Fasciolopsis</taxon>
    </lineage>
</organism>
<evidence type="ECO:0000313" key="5">
    <source>
        <dbReference type="EMBL" id="KAA0200064.1"/>
    </source>
</evidence>
<reference evidence="5" key="1">
    <citation type="submission" date="2019-05" db="EMBL/GenBank/DDBJ databases">
        <title>Annotation for the trematode Fasciolopsis buski.</title>
        <authorList>
            <person name="Choi Y.-J."/>
        </authorList>
    </citation>
    <scope>NUCLEOTIDE SEQUENCE</scope>
    <source>
        <strain evidence="5">HT</strain>
        <tissue evidence="5">Whole worm</tissue>
    </source>
</reference>
<evidence type="ECO:0000313" key="6">
    <source>
        <dbReference type="Proteomes" id="UP000728185"/>
    </source>
</evidence>
<dbReference type="PANTHER" id="PTHR12499">
    <property type="entry name" value="OPTIC ATROPHY 3 PROTEIN OPA3"/>
    <property type="match status" value="1"/>
</dbReference>
<protein>
    <submittedName>
        <fullName evidence="5">Optic atrophy 3 protein</fullName>
    </submittedName>
</protein>
<dbReference type="PANTHER" id="PTHR12499:SF0">
    <property type="entry name" value="OPTIC ATROPHY 3 PROTEIN"/>
    <property type="match status" value="1"/>
</dbReference>
<comment type="similarity">
    <text evidence="1">Belongs to the OPA3 family.</text>
</comment>